<dbReference type="Proteomes" id="UP000077051">
    <property type="component" value="Unassembled WGS sequence"/>
</dbReference>
<dbReference type="AlphaFoldDB" id="A0A168HPT7"/>
<dbReference type="VEuPathDB" id="FungiDB:MUCCIDRAFT_83993"/>
<reference evidence="1 2" key="1">
    <citation type="submission" date="2015-06" db="EMBL/GenBank/DDBJ databases">
        <title>Expansion of signal transduction pathways in fungi by whole-genome duplication.</title>
        <authorList>
            <consortium name="DOE Joint Genome Institute"/>
            <person name="Corrochano L.M."/>
            <person name="Kuo A."/>
            <person name="Marcet-Houben M."/>
            <person name="Polaino S."/>
            <person name="Salamov A."/>
            <person name="Villalobos J.M."/>
            <person name="Alvarez M.I."/>
            <person name="Avalos J."/>
            <person name="Benito E.P."/>
            <person name="Benoit I."/>
            <person name="Burger G."/>
            <person name="Camino L.P."/>
            <person name="Canovas D."/>
            <person name="Cerda-Olmedo E."/>
            <person name="Cheng J.-F."/>
            <person name="Dominguez A."/>
            <person name="Elias M."/>
            <person name="Eslava A.P."/>
            <person name="Glaser F."/>
            <person name="Grimwood J."/>
            <person name="Gutierrez G."/>
            <person name="Heitman J."/>
            <person name="Henrissat B."/>
            <person name="Iturriaga E.A."/>
            <person name="Lang B.F."/>
            <person name="Lavin J.L."/>
            <person name="Lee S."/>
            <person name="Li W."/>
            <person name="Lindquist E."/>
            <person name="Lopez-Garcia S."/>
            <person name="Luque E.M."/>
            <person name="Marcos A.T."/>
            <person name="Martin J."/>
            <person name="Mccluskey K."/>
            <person name="Medina H.R."/>
            <person name="Miralles-Duran A."/>
            <person name="Miyazaki A."/>
            <person name="Munoz-Torres E."/>
            <person name="Oguiza J.A."/>
            <person name="Ohm R."/>
            <person name="Olmedo M."/>
            <person name="Orejas M."/>
            <person name="Ortiz-Castellanos L."/>
            <person name="Pisabarro A.G."/>
            <person name="Rodriguez-Romero J."/>
            <person name="Ruiz-Herrera J."/>
            <person name="Ruiz-Vazquez R."/>
            <person name="Sanz C."/>
            <person name="Schackwitz W."/>
            <person name="Schmutz J."/>
            <person name="Shahriari M."/>
            <person name="Shelest E."/>
            <person name="Silva-Franco F."/>
            <person name="Soanes D."/>
            <person name="Syed K."/>
            <person name="Tagua V.G."/>
            <person name="Talbot N.J."/>
            <person name="Thon M."/>
            <person name="De Vries R.P."/>
            <person name="Wiebenga A."/>
            <person name="Yadav J.S."/>
            <person name="Braun E.L."/>
            <person name="Baker S."/>
            <person name="Garre V."/>
            <person name="Horwitz B."/>
            <person name="Torres-Martinez S."/>
            <person name="Idnurm A."/>
            <person name="Herrera-Estrella A."/>
            <person name="Gabaldon T."/>
            <person name="Grigoriev I.V."/>
        </authorList>
    </citation>
    <scope>NUCLEOTIDE SEQUENCE [LARGE SCALE GENOMIC DNA]</scope>
    <source>
        <strain evidence="1 2">CBS 277.49</strain>
    </source>
</reference>
<proteinExistence type="predicted"/>
<accession>A0A168HPT7</accession>
<sequence>MRDGNPCVSLLFSKLSPEDQALYRLDLQSCKSKFDASMALLQSAETERYHKMKLENSEKSRQEQQEIWNLKEERLQQEADYWRNTCKIHQRRPALVLQEAQVMHGVQRVLFDCWKADVAALDARIAECEKDHKANEVAREAENEEMHQKYQRKELEERWDHADFVNAAFDPGYWLLKRNPPSPGCMI</sequence>
<evidence type="ECO:0000313" key="2">
    <source>
        <dbReference type="Proteomes" id="UP000077051"/>
    </source>
</evidence>
<dbReference type="EMBL" id="AMYB01000008">
    <property type="protein sequence ID" value="OAC99041.1"/>
    <property type="molecule type" value="Genomic_DNA"/>
</dbReference>
<organism evidence="1 2">
    <name type="scientific">Mucor lusitanicus CBS 277.49</name>
    <dbReference type="NCBI Taxonomy" id="747725"/>
    <lineage>
        <taxon>Eukaryota</taxon>
        <taxon>Fungi</taxon>
        <taxon>Fungi incertae sedis</taxon>
        <taxon>Mucoromycota</taxon>
        <taxon>Mucoromycotina</taxon>
        <taxon>Mucoromycetes</taxon>
        <taxon>Mucorales</taxon>
        <taxon>Mucorineae</taxon>
        <taxon>Mucoraceae</taxon>
        <taxon>Mucor</taxon>
    </lineage>
</organism>
<comment type="caution">
    <text evidence="1">The sequence shown here is derived from an EMBL/GenBank/DDBJ whole genome shotgun (WGS) entry which is preliminary data.</text>
</comment>
<evidence type="ECO:0000313" key="1">
    <source>
        <dbReference type="EMBL" id="OAC99041.1"/>
    </source>
</evidence>
<gene>
    <name evidence="1" type="ORF">MUCCIDRAFT_83993</name>
</gene>
<protein>
    <submittedName>
        <fullName evidence="1">Uncharacterized protein</fullName>
    </submittedName>
</protein>
<name>A0A168HPT7_MUCCL</name>
<keyword evidence="2" id="KW-1185">Reference proteome</keyword>